<feature type="chain" id="PRO_5039064049" evidence="3">
    <location>
        <begin position="25"/>
        <end position="744"/>
    </location>
</feature>
<evidence type="ECO:0000313" key="4">
    <source>
        <dbReference type="EMBL" id="MBM6947719.1"/>
    </source>
</evidence>
<feature type="transmembrane region" description="Helical" evidence="2">
    <location>
        <begin position="721"/>
        <end position="739"/>
    </location>
</feature>
<feature type="region of interest" description="Disordered" evidence="1">
    <location>
        <begin position="673"/>
        <end position="713"/>
    </location>
</feature>
<organism evidence="4 5">
    <name type="scientific">Mordavella massiliensis</name>
    <dbReference type="NCBI Taxonomy" id="1871024"/>
    <lineage>
        <taxon>Bacteria</taxon>
        <taxon>Bacillati</taxon>
        <taxon>Bacillota</taxon>
        <taxon>Clostridia</taxon>
        <taxon>Eubacteriales</taxon>
        <taxon>Clostridiaceae</taxon>
        <taxon>Mordavella</taxon>
    </lineage>
</organism>
<keyword evidence="3" id="KW-0732">Signal</keyword>
<reference evidence="4" key="1">
    <citation type="submission" date="2020-08" db="EMBL/GenBank/DDBJ databases">
        <authorList>
            <person name="Cejkova D."/>
            <person name="Kubasova T."/>
            <person name="Jahodarova E."/>
            <person name="Rychlik I."/>
        </authorList>
    </citation>
    <scope>NUCLEOTIDE SEQUENCE</scope>
    <source>
        <strain evidence="4">An582</strain>
    </source>
</reference>
<evidence type="ECO:0000313" key="5">
    <source>
        <dbReference type="Proteomes" id="UP000705508"/>
    </source>
</evidence>
<dbReference type="AlphaFoldDB" id="A0A938XBL4"/>
<accession>A0A938XBL4</accession>
<gene>
    <name evidence="4" type="ORF">H6A20_03440</name>
</gene>
<proteinExistence type="predicted"/>
<evidence type="ECO:0000256" key="3">
    <source>
        <dbReference type="SAM" id="SignalP"/>
    </source>
</evidence>
<comment type="caution">
    <text evidence="4">The sequence shown here is derived from an EMBL/GenBank/DDBJ whole genome shotgun (WGS) entry which is preliminary data.</text>
</comment>
<evidence type="ECO:0000256" key="2">
    <source>
        <dbReference type="SAM" id="Phobius"/>
    </source>
</evidence>
<feature type="signal peptide" evidence="3">
    <location>
        <begin position="1"/>
        <end position="24"/>
    </location>
</feature>
<evidence type="ECO:0000256" key="1">
    <source>
        <dbReference type="SAM" id="MobiDB-lite"/>
    </source>
</evidence>
<sequence>MKKRGIFSVLLAIMLMLTVIPAKVSNADGGYEASSWEEWLQMREQGIWPSIDATDGFQWPEEGCTLVVDRELRFSGDWVIPSNVTVIVKVPVRPGGVILPSTEIRPSSLTIYGTWQHSGNQAKIQETYSEQYTDHVILTVGDGGKFIIDSDTDHQQFENMTVKSGGTLEINRYESYAFGQDNVLTLEPGANVTGTGSLRLDGEICGAGAEVSIPVVVQGGYMSGETNAVLSGDLTVSQIWQHDSTLTIPAGSSVTCDDLRMAPYQAADTAVLSVEGDLAVNDGIDFAGPGQKNINISGCLSVDGYTSLREGTASINLTDTGVLDVHKTLDFLSANGKITGTGTIKVYGTMEGDVLHLDSMITVDDEYPWIDDMKTEAVAKGYMDDTITIWKSWDCDHQWVKGETTTPTCSSEGYTTYTCSICGSTKQDDFTDKLPHTPDANTDCTKDTLCIVCGEVVRPAGEHTYDEGTVKTDATCTEPGVMKYTCKACGTVKEEEIPAKGHQWISETEENQLTYTCSVCKEEHSFQLEADSSVSLSLGAKAVESLAAQAEAEGYEDLRIQAEVIGESSLTEQQSEALKALTDDALLIRVTLEAVSVDAAGNEEVTVLHELGGEAQISAEYDAGDLQEGQAVKVAYIAKDGTTEDMKAVYGNGEVTFVTTHFSDYAAYVEETEIEDPSDPEDQQKPSGGDSGDKTGTDKKDGKYNETESGVPKTGDEAAALLWPFCMAAAFACGAGVILKRKMK</sequence>
<name>A0A938XBL4_9CLOT</name>
<protein>
    <submittedName>
        <fullName evidence="4">Uncharacterized protein</fullName>
    </submittedName>
</protein>
<keyword evidence="2" id="KW-0812">Transmembrane</keyword>
<dbReference type="Proteomes" id="UP000705508">
    <property type="component" value="Unassembled WGS sequence"/>
</dbReference>
<dbReference type="EMBL" id="JACJKS010000003">
    <property type="protein sequence ID" value="MBM6947719.1"/>
    <property type="molecule type" value="Genomic_DNA"/>
</dbReference>
<reference evidence="4" key="2">
    <citation type="journal article" date="2021" name="Sci. Rep.">
        <title>The distribution of antibiotic resistance genes in chicken gut microbiota commensals.</title>
        <authorList>
            <person name="Juricova H."/>
            <person name="Matiasovicova J."/>
            <person name="Kubasova T."/>
            <person name="Cejkova D."/>
            <person name="Rychlik I."/>
        </authorList>
    </citation>
    <scope>NUCLEOTIDE SEQUENCE</scope>
    <source>
        <strain evidence="4">An582</strain>
    </source>
</reference>
<feature type="compositionally biased region" description="Basic and acidic residues" evidence="1">
    <location>
        <begin position="691"/>
        <end position="706"/>
    </location>
</feature>
<keyword evidence="2" id="KW-0472">Membrane</keyword>
<keyword evidence="2" id="KW-1133">Transmembrane helix</keyword>
<dbReference type="RefSeq" id="WP_204905765.1">
    <property type="nucleotide sequence ID" value="NZ_JACJKS010000003.1"/>
</dbReference>